<organism evidence="2 3">
    <name type="scientific">Mycena metata</name>
    <dbReference type="NCBI Taxonomy" id="1033252"/>
    <lineage>
        <taxon>Eukaryota</taxon>
        <taxon>Fungi</taxon>
        <taxon>Dikarya</taxon>
        <taxon>Basidiomycota</taxon>
        <taxon>Agaricomycotina</taxon>
        <taxon>Agaricomycetes</taxon>
        <taxon>Agaricomycetidae</taxon>
        <taxon>Agaricales</taxon>
        <taxon>Marasmiineae</taxon>
        <taxon>Mycenaceae</taxon>
        <taxon>Mycena</taxon>
    </lineage>
</organism>
<feature type="region of interest" description="Disordered" evidence="1">
    <location>
        <begin position="1"/>
        <end position="23"/>
    </location>
</feature>
<evidence type="ECO:0000313" key="2">
    <source>
        <dbReference type="EMBL" id="KAJ7712498.1"/>
    </source>
</evidence>
<gene>
    <name evidence="2" type="ORF">B0H16DRAFT_1624726</name>
</gene>
<protein>
    <submittedName>
        <fullName evidence="2">Uncharacterized protein</fullName>
    </submittedName>
</protein>
<dbReference type="EMBL" id="JARKIB010000365">
    <property type="protein sequence ID" value="KAJ7712498.1"/>
    <property type="molecule type" value="Genomic_DNA"/>
</dbReference>
<accession>A0AAD7H4Y9</accession>
<evidence type="ECO:0000256" key="1">
    <source>
        <dbReference type="SAM" id="MobiDB-lite"/>
    </source>
</evidence>
<dbReference type="AlphaFoldDB" id="A0AAD7H4Y9"/>
<sequence>MGTTLTSTSLLHPHPPARSSTTRTSGVTGVWLYQHFMAAFRLILRVAPSLYRAMRWFKFFSTFTGSLALSSTSYRSLPSPPAAPCHPRLPLLPRQPRRVLHLGLRPAGDLLVHQQRTPLARPREAPAKGCPRPIRICRSVMMAGVLLRRPKVAQRVLVQNPIPTGLRFLPSAEL</sequence>
<name>A0AAD7H4Y9_9AGAR</name>
<dbReference type="Proteomes" id="UP001215598">
    <property type="component" value="Unassembled WGS sequence"/>
</dbReference>
<comment type="caution">
    <text evidence="2">The sequence shown here is derived from an EMBL/GenBank/DDBJ whole genome shotgun (WGS) entry which is preliminary data.</text>
</comment>
<proteinExistence type="predicted"/>
<reference evidence="2" key="1">
    <citation type="submission" date="2023-03" db="EMBL/GenBank/DDBJ databases">
        <title>Massive genome expansion in bonnet fungi (Mycena s.s.) driven by repeated elements and novel gene families across ecological guilds.</title>
        <authorList>
            <consortium name="Lawrence Berkeley National Laboratory"/>
            <person name="Harder C.B."/>
            <person name="Miyauchi S."/>
            <person name="Viragh M."/>
            <person name="Kuo A."/>
            <person name="Thoen E."/>
            <person name="Andreopoulos B."/>
            <person name="Lu D."/>
            <person name="Skrede I."/>
            <person name="Drula E."/>
            <person name="Henrissat B."/>
            <person name="Morin E."/>
            <person name="Kohler A."/>
            <person name="Barry K."/>
            <person name="LaButti K."/>
            <person name="Morin E."/>
            <person name="Salamov A."/>
            <person name="Lipzen A."/>
            <person name="Mereny Z."/>
            <person name="Hegedus B."/>
            <person name="Baldrian P."/>
            <person name="Stursova M."/>
            <person name="Weitz H."/>
            <person name="Taylor A."/>
            <person name="Grigoriev I.V."/>
            <person name="Nagy L.G."/>
            <person name="Martin F."/>
            <person name="Kauserud H."/>
        </authorList>
    </citation>
    <scope>NUCLEOTIDE SEQUENCE</scope>
    <source>
        <strain evidence="2">CBHHK182m</strain>
    </source>
</reference>
<evidence type="ECO:0000313" key="3">
    <source>
        <dbReference type="Proteomes" id="UP001215598"/>
    </source>
</evidence>
<keyword evidence="3" id="KW-1185">Reference proteome</keyword>